<keyword evidence="2" id="KW-1185">Reference proteome</keyword>
<sequence length="305" mass="31505">MLPYSGSGPYCYAHSLAMVLGPGAPDVGVIETLTGSPFGMQLIGGSEPFFDPYGWDPELGLDAAVGLLGWECERSHGGTAEQALDRLRAACAGGPVLVGPVDMGLLAYTPGGAGDHYVVAIAVEDDVVVVHDPHGHPFATLPAAAFLDAWRGEAVAYLGTPYVLRTGFVRVRRTSALGALRDSLPAAVRWLEGRDDLPVPPGTLGGAAALLRLAEQVDGGLGGPARGMLVHFGVRLGARRLADAATCLGSLGLDEAAAATWEQARVLGSLQLPLTTGDDAAVSAGLRRLAPGYDRLRDILRAVVG</sequence>
<dbReference type="AlphaFoldDB" id="A0A1V0AFY1"/>
<dbReference type="KEGG" id="noa:BKM31_53455"/>
<evidence type="ECO:0000313" key="2">
    <source>
        <dbReference type="Proteomes" id="UP000190797"/>
    </source>
</evidence>
<dbReference type="STRING" id="1909395.BKM31_53455"/>
<name>A0A1V0AFY1_9ACTN</name>
<organism evidence="1 2">
    <name type="scientific">[Actinomadura] parvosata subsp. kistnae</name>
    <dbReference type="NCBI Taxonomy" id="1909395"/>
    <lineage>
        <taxon>Bacteria</taxon>
        <taxon>Bacillati</taxon>
        <taxon>Actinomycetota</taxon>
        <taxon>Actinomycetes</taxon>
        <taxon>Streptosporangiales</taxon>
        <taxon>Streptosporangiaceae</taxon>
        <taxon>Nonomuraea</taxon>
    </lineage>
</organism>
<dbReference type="EMBL" id="CP017717">
    <property type="protein sequence ID" value="AQZ69117.1"/>
    <property type="molecule type" value="Genomic_DNA"/>
</dbReference>
<dbReference type="Gene3D" id="3.90.70.10">
    <property type="entry name" value="Cysteine proteinases"/>
    <property type="match status" value="1"/>
</dbReference>
<dbReference type="RefSeq" id="WP_080045507.1">
    <property type="nucleotide sequence ID" value="NZ_CP017717.1"/>
</dbReference>
<reference evidence="2" key="1">
    <citation type="journal article" date="2017" name="Med. Chem. Commun.">
        <title>Nonomuraea sp. ATCC 55076 harbours the largest actinomycete chromosome to date and the kistamicin biosynthetic gene cluster.</title>
        <authorList>
            <person name="Nazari B."/>
            <person name="Forneris C.C."/>
            <person name="Gibson M.I."/>
            <person name="Moon K."/>
            <person name="Schramma K.R."/>
            <person name="Seyedsayamdost M.R."/>
        </authorList>
    </citation>
    <scope>NUCLEOTIDE SEQUENCE [LARGE SCALE GENOMIC DNA]</scope>
    <source>
        <strain evidence="2">ATCC 55076</strain>
    </source>
</reference>
<evidence type="ECO:0000313" key="1">
    <source>
        <dbReference type="EMBL" id="AQZ69117.1"/>
    </source>
</evidence>
<proteinExistence type="predicted"/>
<dbReference type="OrthoDB" id="8065844at2"/>
<dbReference type="Proteomes" id="UP000190797">
    <property type="component" value="Chromosome"/>
</dbReference>
<protein>
    <submittedName>
        <fullName evidence="1">Uncharacterized protein</fullName>
    </submittedName>
</protein>
<gene>
    <name evidence="1" type="ORF">BKM31_53455</name>
</gene>
<accession>A0A1V0AFY1</accession>